<evidence type="ECO:0000259" key="1">
    <source>
        <dbReference type="Pfam" id="PF05299"/>
    </source>
</evidence>
<dbReference type="SUPFAM" id="SSF55486">
    <property type="entry name" value="Metalloproteases ('zincins'), catalytic domain"/>
    <property type="match status" value="1"/>
</dbReference>
<dbReference type="PROSITE" id="PS51257">
    <property type="entry name" value="PROKAR_LIPOPROTEIN"/>
    <property type="match status" value="1"/>
</dbReference>
<feature type="domain" description="Peptidase M61 catalytic" evidence="1">
    <location>
        <begin position="310"/>
        <end position="417"/>
    </location>
</feature>
<feature type="domain" description="Peptidase M61 N-terminal" evidence="2">
    <location>
        <begin position="35"/>
        <end position="212"/>
    </location>
</feature>
<dbReference type="RefSeq" id="WP_125221265.1">
    <property type="nucleotide sequence ID" value="NZ_QUSX01000001.1"/>
</dbReference>
<reference evidence="4" key="1">
    <citation type="submission" date="2018-12" db="EMBL/GenBank/DDBJ databases">
        <title>Maribacter lutimaris sp. nov., isolated from marine sediment.</title>
        <authorList>
            <person name="Kim K.K."/>
        </authorList>
    </citation>
    <scope>NUCLEOTIDE SEQUENCE [LARGE SCALE GENOMIC DNA]</scope>
    <source>
        <strain evidence="4">PoM-212</strain>
    </source>
</reference>
<dbReference type="EMBL" id="QUSX01000001">
    <property type="protein sequence ID" value="RRQ50765.1"/>
    <property type="molecule type" value="Genomic_DNA"/>
</dbReference>
<dbReference type="SUPFAM" id="SSF50156">
    <property type="entry name" value="PDZ domain-like"/>
    <property type="match status" value="1"/>
</dbReference>
<dbReference type="AlphaFoldDB" id="A0A3R8WIA4"/>
<accession>A0A3R8WIA4</accession>
<gene>
    <name evidence="3" type="ORF">DZC72_02180</name>
</gene>
<proteinExistence type="predicted"/>
<keyword evidence="4" id="KW-1185">Reference proteome</keyword>
<evidence type="ECO:0000313" key="3">
    <source>
        <dbReference type="EMBL" id="RRQ50765.1"/>
    </source>
</evidence>
<dbReference type="Gene3D" id="2.60.40.3650">
    <property type="match status" value="1"/>
</dbReference>
<dbReference type="Gene3D" id="1.10.390.10">
    <property type="entry name" value="Neutral Protease Domain 2"/>
    <property type="match status" value="1"/>
</dbReference>
<dbReference type="InterPro" id="IPR027268">
    <property type="entry name" value="Peptidase_M4/M1_CTD_sf"/>
</dbReference>
<dbReference type="Pfam" id="PF17899">
    <property type="entry name" value="Peptidase_M61_N"/>
    <property type="match status" value="1"/>
</dbReference>
<dbReference type="Pfam" id="PF05299">
    <property type="entry name" value="Peptidase_M61"/>
    <property type="match status" value="1"/>
</dbReference>
<sequence>MKRVLLYVLAIAFLYGCGAGKNLISIDKAPVQVFIDLVNVTNDQVKVIVDPGAFTVDRISFRIPKTVPGTYSSDDYGQYIEGFVAYDYAGDPMEVSKLDVNTWNVSNATKLDKVSYLVNDTFDTENEVEDAVFSPAGTNIAKDSNFMLNLHGFVGYFEGYKEIPYRLIIEKPDGLEAATSLNQIVLDTNIEGGDVFMANRYFEIIDNPIFYTKPDKETFKVGGIEVTLSVFSSNGAYRASDLRERMERMMSAQKAFLGDIDATEKYNILLYLSTMEDTDAMGFGALEHHTSTVVILPEAMPKDRLEQAMVDVVSHEFFHIVTPLSVHSNEIHYFDYNDPKMSQHLWMYEGTTEYFANLFQVHEGLIDEVEFYERMRNKMSNAKGYDDSMSFTAMSKNILEDLYESNYANVYEKGALINMVLDIIIREKSNGEKGVLWLMKELSSKYGVDAPFQDDQLIDEIVALTYPEVGDFFNEHVIGNTPIDYNIYLEKMGLAINKVEEQSGYFLQGEIPYIDVDQSNNDAIFVRKGIDLNSFFTSLGVQGGDIIKSINGTAITLETIRPIIGQSFGWTPDTIITMELEREGEVITVEGAVGTSTIVVSKITPMENASNQVKELRNAWLKG</sequence>
<evidence type="ECO:0000313" key="4">
    <source>
        <dbReference type="Proteomes" id="UP000286990"/>
    </source>
</evidence>
<organism evidence="3 4">
    <name type="scientific">Maribacter algicola</name>
    <dbReference type="NCBI Taxonomy" id="2498892"/>
    <lineage>
        <taxon>Bacteria</taxon>
        <taxon>Pseudomonadati</taxon>
        <taxon>Bacteroidota</taxon>
        <taxon>Flavobacteriia</taxon>
        <taxon>Flavobacteriales</taxon>
        <taxon>Flavobacteriaceae</taxon>
        <taxon>Maribacter</taxon>
    </lineage>
</organism>
<evidence type="ECO:0000259" key="2">
    <source>
        <dbReference type="Pfam" id="PF17899"/>
    </source>
</evidence>
<protein>
    <submittedName>
        <fullName evidence="3">Peptidase M61</fullName>
    </submittedName>
</protein>
<dbReference type="InterPro" id="IPR040756">
    <property type="entry name" value="Peptidase_M61_N"/>
</dbReference>
<dbReference type="InterPro" id="IPR007963">
    <property type="entry name" value="Peptidase_M61_catalytic"/>
</dbReference>
<dbReference type="InterPro" id="IPR036034">
    <property type="entry name" value="PDZ_sf"/>
</dbReference>
<comment type="caution">
    <text evidence="3">The sequence shown here is derived from an EMBL/GenBank/DDBJ whole genome shotgun (WGS) entry which is preliminary data.</text>
</comment>
<name>A0A3R8WIA4_9FLAO</name>
<dbReference type="OrthoDB" id="9778516at2"/>
<dbReference type="Proteomes" id="UP000286990">
    <property type="component" value="Unassembled WGS sequence"/>
</dbReference>